<dbReference type="InterPro" id="IPR055270">
    <property type="entry name" value="Glyco_tran_10_C"/>
</dbReference>
<dbReference type="InterPro" id="IPR001503">
    <property type="entry name" value="Glyco_trans_10"/>
</dbReference>
<dbReference type="InterPro" id="IPR031481">
    <property type="entry name" value="Glyco_tran_10_N"/>
</dbReference>
<keyword evidence="8 12" id="KW-1133">Transmembrane helix</keyword>
<evidence type="ECO:0000256" key="9">
    <source>
        <dbReference type="ARBA" id="ARBA00023136"/>
    </source>
</evidence>
<evidence type="ECO:0000256" key="11">
    <source>
        <dbReference type="ARBA" id="ARBA00037847"/>
    </source>
</evidence>
<evidence type="ECO:0000256" key="5">
    <source>
        <dbReference type="ARBA" id="ARBA00022679"/>
    </source>
</evidence>
<keyword evidence="10" id="KW-0325">Glycoprotein</keyword>
<evidence type="ECO:0000256" key="4">
    <source>
        <dbReference type="ARBA" id="ARBA00022676"/>
    </source>
</evidence>
<dbReference type="GO" id="GO:0046920">
    <property type="term" value="F:alpha-(1-&gt;3)-fucosyltransferase activity"/>
    <property type="evidence" value="ECO:0007669"/>
    <property type="project" value="TreeGrafter"/>
</dbReference>
<protein>
    <recommendedName>
        <fullName evidence="12">Fucosyltransferase</fullName>
        <ecNumber evidence="12">2.4.1.-</ecNumber>
    </recommendedName>
</protein>
<dbReference type="OrthoDB" id="427096at2759"/>
<comment type="pathway">
    <text evidence="2">Protein modification; protein glycosylation.</text>
</comment>
<dbReference type="Proteomes" id="UP000738359">
    <property type="component" value="Unassembled WGS sequence"/>
</dbReference>
<feature type="transmembrane region" description="Helical" evidence="12">
    <location>
        <begin position="388"/>
        <end position="412"/>
    </location>
</feature>
<keyword evidence="5 12" id="KW-0808">Transferase</keyword>
<dbReference type="Pfam" id="PF17039">
    <property type="entry name" value="Glyco_tran_10_N"/>
    <property type="match status" value="1"/>
</dbReference>
<proteinExistence type="inferred from homology"/>
<evidence type="ECO:0000313" key="16">
    <source>
        <dbReference type="Proteomes" id="UP000738359"/>
    </source>
</evidence>
<dbReference type="EC" id="2.4.1.-" evidence="12"/>
<evidence type="ECO:0000256" key="3">
    <source>
        <dbReference type="ARBA" id="ARBA00008919"/>
    </source>
</evidence>
<keyword evidence="4 12" id="KW-0328">Glycosyltransferase</keyword>
<dbReference type="Gene3D" id="3.40.50.11660">
    <property type="entry name" value="Glycosyl transferase family 10, C-terminal domain"/>
    <property type="match status" value="1"/>
</dbReference>
<evidence type="ECO:0000259" key="13">
    <source>
        <dbReference type="Pfam" id="PF00852"/>
    </source>
</evidence>
<feature type="domain" description="Fucosyltransferase C-terminal" evidence="13">
    <location>
        <begin position="129"/>
        <end position="275"/>
    </location>
</feature>
<dbReference type="SUPFAM" id="SSF53756">
    <property type="entry name" value="UDP-Glycosyltransferase/glycogen phosphorylase"/>
    <property type="match status" value="1"/>
</dbReference>
<keyword evidence="7" id="KW-0735">Signal-anchor</keyword>
<dbReference type="AlphaFoldDB" id="A0A9P6IPZ8"/>
<evidence type="ECO:0000256" key="2">
    <source>
        <dbReference type="ARBA" id="ARBA00004922"/>
    </source>
</evidence>
<dbReference type="InterPro" id="IPR038577">
    <property type="entry name" value="GT10-like_C_sf"/>
</dbReference>
<evidence type="ECO:0000256" key="10">
    <source>
        <dbReference type="ARBA" id="ARBA00023180"/>
    </source>
</evidence>
<dbReference type="FunFam" id="3.40.50.11660:FF:000002">
    <property type="entry name" value="Alpha-(1,3)-fucosyltransferase"/>
    <property type="match status" value="1"/>
</dbReference>
<dbReference type="PANTHER" id="PTHR11929:SF194">
    <property type="entry name" value="ALPHA-(1,3)-FUCOSYLTRANSFERASE 10"/>
    <property type="match status" value="1"/>
</dbReference>
<dbReference type="Pfam" id="PF00852">
    <property type="entry name" value="Glyco_transf_10"/>
    <property type="match status" value="1"/>
</dbReference>
<name>A0A9P6IPZ8_MORAP</name>
<sequence>MVRGLPYSCRHTLDRTKYTDAKVVVFHDWDPRDLPPVQDVHDNKKAWVLNTAERPQPQAYQQKYISLFTYQFTYHFSSDFIGTYFTAGHQTATALINLVTRPPLHTLASKNRFRQTGFHSLDPRPLAPVAWIVSNCNAISGRHFMVNQLKRHINIDIYGHCIPNRTWPKRSDGQTDMTEEELVSHYKFYLAIENANCEDYVTEKLDRAFAAGTVPVVDGPSDYARFTPASKSLIQYDHHGSPQQLADYLHRLDQDDALYQEYMAFRAPRTTENTDEQGQVRIHNPETFNQDYRTRLLPWFVDNWDLDTTGLPNKTMSPADWLSPDGALHTSRAKYGMQWGPDGAGARCALCKAAHDLTEGVVQLGGPTPKRLAIDTTCKFHKFYYPSWIIAFYPYRSLFLAVTLLLLMWMLLTMSGRRWTRNLVMSVRAFVSRQRGYQDRQYIPLARS</sequence>
<keyword evidence="6 12" id="KW-0812">Transmembrane</keyword>
<comment type="subcellular location">
    <subcellularLocation>
        <location evidence="11">Endomembrane system</location>
        <topology evidence="11">Single-pass membrane protein</topology>
    </subcellularLocation>
    <subcellularLocation>
        <location evidence="12">Golgi apparatus</location>
        <location evidence="12">Golgi stack membrane</location>
        <topology evidence="12">Single-pass type II membrane protein</topology>
    </subcellularLocation>
    <subcellularLocation>
        <location evidence="1">Membrane</location>
        <topology evidence="1">Single-pass type II membrane protein</topology>
    </subcellularLocation>
</comment>
<dbReference type="PANTHER" id="PTHR11929">
    <property type="entry name" value="ALPHA- 1,3 -FUCOSYLTRANSFERASE"/>
    <property type="match status" value="1"/>
</dbReference>
<evidence type="ECO:0000256" key="12">
    <source>
        <dbReference type="RuleBase" id="RU003832"/>
    </source>
</evidence>
<accession>A0A9P6IPZ8</accession>
<keyword evidence="12" id="KW-0333">Golgi apparatus</keyword>
<feature type="domain" description="Fucosyltransferase N-terminal" evidence="14">
    <location>
        <begin position="8"/>
        <end position="84"/>
    </location>
</feature>
<dbReference type="GO" id="GO:0032580">
    <property type="term" value="C:Golgi cisterna membrane"/>
    <property type="evidence" value="ECO:0007669"/>
    <property type="project" value="UniProtKB-SubCell"/>
</dbReference>
<organism evidence="15 16">
    <name type="scientific">Mortierella alpina</name>
    <name type="common">Oleaginous fungus</name>
    <name type="synonym">Mortierella renispora</name>
    <dbReference type="NCBI Taxonomy" id="64518"/>
    <lineage>
        <taxon>Eukaryota</taxon>
        <taxon>Fungi</taxon>
        <taxon>Fungi incertae sedis</taxon>
        <taxon>Mucoromycota</taxon>
        <taxon>Mortierellomycotina</taxon>
        <taxon>Mortierellomycetes</taxon>
        <taxon>Mortierellales</taxon>
        <taxon>Mortierellaceae</taxon>
        <taxon>Mortierella</taxon>
    </lineage>
</organism>
<evidence type="ECO:0000259" key="14">
    <source>
        <dbReference type="Pfam" id="PF17039"/>
    </source>
</evidence>
<evidence type="ECO:0000256" key="1">
    <source>
        <dbReference type="ARBA" id="ARBA00004606"/>
    </source>
</evidence>
<evidence type="ECO:0000256" key="6">
    <source>
        <dbReference type="ARBA" id="ARBA00022692"/>
    </source>
</evidence>
<evidence type="ECO:0000256" key="8">
    <source>
        <dbReference type="ARBA" id="ARBA00022989"/>
    </source>
</evidence>
<keyword evidence="16" id="KW-1185">Reference proteome</keyword>
<evidence type="ECO:0000256" key="7">
    <source>
        <dbReference type="ARBA" id="ARBA00022968"/>
    </source>
</evidence>
<reference evidence="15" key="1">
    <citation type="journal article" date="2020" name="Fungal Divers.">
        <title>Resolving the Mortierellaceae phylogeny through synthesis of multi-gene phylogenetics and phylogenomics.</title>
        <authorList>
            <person name="Vandepol N."/>
            <person name="Liber J."/>
            <person name="Desiro A."/>
            <person name="Na H."/>
            <person name="Kennedy M."/>
            <person name="Barry K."/>
            <person name="Grigoriev I.V."/>
            <person name="Miller A.N."/>
            <person name="O'Donnell K."/>
            <person name="Stajich J.E."/>
            <person name="Bonito G."/>
        </authorList>
    </citation>
    <scope>NUCLEOTIDE SEQUENCE</scope>
    <source>
        <strain evidence="15">CK1249</strain>
    </source>
</reference>
<keyword evidence="9 12" id="KW-0472">Membrane</keyword>
<dbReference type="EMBL" id="JAAAHY010002961">
    <property type="protein sequence ID" value="KAF9943700.1"/>
    <property type="molecule type" value="Genomic_DNA"/>
</dbReference>
<gene>
    <name evidence="15" type="primary">FUT11_1</name>
    <name evidence="15" type="ORF">BGZ70_005548</name>
</gene>
<comment type="similarity">
    <text evidence="3 12">Belongs to the glycosyltransferase 10 family.</text>
</comment>
<comment type="caution">
    <text evidence="15">The sequence shown here is derived from an EMBL/GenBank/DDBJ whole genome shotgun (WGS) entry which is preliminary data.</text>
</comment>
<evidence type="ECO:0000313" key="15">
    <source>
        <dbReference type="EMBL" id="KAF9943700.1"/>
    </source>
</evidence>